<dbReference type="AlphaFoldDB" id="A0A432W614"/>
<comment type="caution">
    <text evidence="1">The sequence shown here is derived from an EMBL/GenBank/DDBJ whole genome shotgun (WGS) entry which is preliminary data.</text>
</comment>
<keyword evidence="2" id="KW-1185">Reference proteome</keyword>
<gene>
    <name evidence="1" type="ORF">CWE09_01670</name>
</gene>
<dbReference type="Proteomes" id="UP000288293">
    <property type="component" value="Unassembled WGS sequence"/>
</dbReference>
<name>A0A432W614_9GAMM</name>
<reference evidence="1 2" key="1">
    <citation type="journal article" date="2011" name="Front. Microbiol.">
        <title>Genomic signatures of strain selection and enhancement in Bacillus atrophaeus var. globigii, a historical biowarfare simulant.</title>
        <authorList>
            <person name="Gibbons H.S."/>
            <person name="Broomall S.M."/>
            <person name="McNew L.A."/>
            <person name="Daligault H."/>
            <person name="Chapman C."/>
            <person name="Bruce D."/>
            <person name="Karavis M."/>
            <person name="Krepps M."/>
            <person name="McGregor P.A."/>
            <person name="Hong C."/>
            <person name="Park K.H."/>
            <person name="Akmal A."/>
            <person name="Feldman A."/>
            <person name="Lin J.S."/>
            <person name="Chang W.E."/>
            <person name="Higgs B.W."/>
            <person name="Demirev P."/>
            <person name="Lindquist J."/>
            <person name="Liem A."/>
            <person name="Fochler E."/>
            <person name="Read T.D."/>
            <person name="Tapia R."/>
            <person name="Johnson S."/>
            <person name="Bishop-Lilly K.A."/>
            <person name="Detter C."/>
            <person name="Han C."/>
            <person name="Sozhamannan S."/>
            <person name="Rosenzweig C.N."/>
            <person name="Skowronski E.W."/>
        </authorList>
    </citation>
    <scope>NUCLEOTIDE SEQUENCE [LARGE SCALE GENOMIC DNA]</scope>
    <source>
        <strain evidence="1 2">MLST1</strain>
    </source>
</reference>
<evidence type="ECO:0000313" key="2">
    <source>
        <dbReference type="Proteomes" id="UP000288293"/>
    </source>
</evidence>
<dbReference type="InterPro" id="IPR018641">
    <property type="entry name" value="Trfase_1_rSAM/seldom-assoc"/>
</dbReference>
<evidence type="ECO:0000313" key="1">
    <source>
        <dbReference type="EMBL" id="RUO25471.1"/>
    </source>
</evidence>
<dbReference type="PANTHER" id="PTHR36529">
    <property type="entry name" value="SLL1095 PROTEIN"/>
    <property type="match status" value="1"/>
</dbReference>
<dbReference type="RefSeq" id="WP_126802172.1">
    <property type="nucleotide sequence ID" value="NZ_PIPL01000001.1"/>
</dbReference>
<dbReference type="PANTHER" id="PTHR36529:SF1">
    <property type="entry name" value="GLYCOSYLTRANSFERASE"/>
    <property type="match status" value="1"/>
</dbReference>
<dbReference type="Gene3D" id="3.90.550.10">
    <property type="entry name" value="Spore Coat Polysaccharide Biosynthesis Protein SpsA, Chain A"/>
    <property type="match status" value="1"/>
</dbReference>
<proteinExistence type="predicted"/>
<organism evidence="1 2">
    <name type="scientific">Aliidiomarina minuta</name>
    <dbReference type="NCBI Taxonomy" id="880057"/>
    <lineage>
        <taxon>Bacteria</taxon>
        <taxon>Pseudomonadati</taxon>
        <taxon>Pseudomonadota</taxon>
        <taxon>Gammaproteobacteria</taxon>
        <taxon>Alteromonadales</taxon>
        <taxon>Idiomarinaceae</taxon>
        <taxon>Aliidiomarina</taxon>
    </lineage>
</organism>
<evidence type="ECO:0008006" key="3">
    <source>
        <dbReference type="Google" id="ProtNLM"/>
    </source>
</evidence>
<dbReference type="NCBIfam" id="TIGR04282">
    <property type="entry name" value="glyco_like_cofC"/>
    <property type="match status" value="1"/>
</dbReference>
<dbReference type="EMBL" id="PIPL01000001">
    <property type="protein sequence ID" value="RUO25471.1"/>
    <property type="molecule type" value="Genomic_DNA"/>
</dbReference>
<dbReference type="SUPFAM" id="SSF53448">
    <property type="entry name" value="Nucleotide-diphospho-sugar transferases"/>
    <property type="match status" value="1"/>
</dbReference>
<dbReference type="OrthoDB" id="9798250at2"/>
<accession>A0A432W614</accession>
<dbReference type="InterPro" id="IPR029044">
    <property type="entry name" value="Nucleotide-diphossugar_trans"/>
</dbReference>
<dbReference type="Pfam" id="PF09837">
    <property type="entry name" value="DUF2064"/>
    <property type="match status" value="1"/>
</dbReference>
<sequence>MNTAIAIFVKTPSLSPVKTRLAASIGKEKAQQFFIHSLQAVEETVAASDADLYWAVAEKEGLQDPLWQQHQRLHTGEGDLGQRQHHIYQSLRQQYAKVILIGADAPQLSQELLQQAIQALDHSELVLGPATDGGYYLFAGTVDLDAAVWTDIPWSTEQTRESLQRKLPFQAALLPTLSDVDTLGDLTLVLEELPLTPGPMQRQVFNWIRVNR</sequence>
<protein>
    <recommendedName>
        <fullName evidence="3">Glycosyltransferase</fullName>
    </recommendedName>
</protein>